<dbReference type="EMBL" id="LKEU01000030">
    <property type="protein sequence ID" value="OFV70522.1"/>
    <property type="molecule type" value="Genomic_DNA"/>
</dbReference>
<protein>
    <recommendedName>
        <fullName evidence="3">DUF3862 domain-containing protein</fullName>
    </recommendedName>
</protein>
<dbReference type="Proteomes" id="UP000176244">
    <property type="component" value="Unassembled WGS sequence"/>
</dbReference>
<dbReference type="STRING" id="52694.ACWI_20010"/>
<evidence type="ECO:0000313" key="1">
    <source>
        <dbReference type="EMBL" id="OFV70522.1"/>
    </source>
</evidence>
<dbReference type="AlphaFoldDB" id="A0A1F2PI25"/>
<dbReference type="Gene3D" id="3.10.450.730">
    <property type="entry name" value="BLIP domain"/>
    <property type="match status" value="1"/>
</dbReference>
<comment type="caution">
    <text evidence="1">The sequence shown here is derived from an EMBL/GenBank/DDBJ whole genome shotgun (WGS) entry which is preliminary data.</text>
</comment>
<dbReference type="PROSITE" id="PS51257">
    <property type="entry name" value="PROKAR_LIPOPROTEIN"/>
    <property type="match status" value="1"/>
</dbReference>
<evidence type="ECO:0000313" key="2">
    <source>
        <dbReference type="Proteomes" id="UP000176244"/>
    </source>
</evidence>
<reference evidence="1 2" key="1">
    <citation type="submission" date="2015-09" db="EMBL/GenBank/DDBJ databases">
        <title>Genome sequence of Acetobacterium wieringae DSM 1911.</title>
        <authorList>
            <person name="Poehlein A."/>
            <person name="Bengelsdorf F.R."/>
            <person name="Schiel-Bengelsdorf B."/>
            <person name="Duerre P."/>
            <person name="Daniel R."/>
        </authorList>
    </citation>
    <scope>NUCLEOTIDE SEQUENCE [LARGE SCALE GENOMIC DNA]</scope>
    <source>
        <strain evidence="1 2">DSM 1911</strain>
    </source>
</reference>
<sequence>MLKRDRSVVVFSGILILSMLLVLAGCSATKDEADHNPDHFYKLVNLGMEKSQVESTLGVKPEEVEGTYIYRDDQTGFGVQINYDASDLVVSKVLYHDQDSKIMGLSEASVSEDQMASITEGMPYDEVKSLLGSEGTEIIEMANPADPNNPIVMMIWFNDDQTGFYVTFLGHQGTVKSVKFWK</sequence>
<accession>A0A1F2PI25</accession>
<dbReference type="OrthoDB" id="570195at2"/>
<proteinExistence type="predicted"/>
<gene>
    <name evidence="1" type="ORF">ACWI_20010</name>
</gene>
<name>A0A1F2PI25_9FIRM</name>
<dbReference type="RefSeq" id="WP_070371304.1">
    <property type="nucleotide sequence ID" value="NZ_LKEU01000030.1"/>
</dbReference>
<evidence type="ECO:0008006" key="3">
    <source>
        <dbReference type="Google" id="ProtNLM"/>
    </source>
</evidence>
<organism evidence="1 2">
    <name type="scientific">Acetobacterium wieringae</name>
    <dbReference type="NCBI Taxonomy" id="52694"/>
    <lineage>
        <taxon>Bacteria</taxon>
        <taxon>Bacillati</taxon>
        <taxon>Bacillota</taxon>
        <taxon>Clostridia</taxon>
        <taxon>Eubacteriales</taxon>
        <taxon>Eubacteriaceae</taxon>
        <taxon>Acetobacterium</taxon>
    </lineage>
</organism>